<keyword evidence="2" id="KW-1185">Reference proteome</keyword>
<dbReference type="Gene3D" id="3.40.50.150">
    <property type="entry name" value="Vaccinia Virus protein VP39"/>
    <property type="match status" value="1"/>
</dbReference>
<accession>A0A0K0DCR7</accession>
<dbReference type="WBParaSite" id="ACAC_0000840501-mRNA-1">
    <property type="protein sequence ID" value="ACAC_0000840501-mRNA-1"/>
    <property type="gene ID" value="ACAC_0000840501"/>
</dbReference>
<dbReference type="InterPro" id="IPR030382">
    <property type="entry name" value="MeTrfase_TRM5/TYW2"/>
</dbReference>
<evidence type="ECO:0000313" key="2">
    <source>
        <dbReference type="Proteomes" id="UP000035642"/>
    </source>
</evidence>
<name>A0A0K0DCR7_ANGCA</name>
<proteinExistence type="predicted"/>
<dbReference type="PROSITE" id="PS51684">
    <property type="entry name" value="SAM_MT_TRM5_TYW2"/>
    <property type="match status" value="1"/>
</dbReference>
<dbReference type="AlphaFoldDB" id="A0A0K0DCR7"/>
<organism evidence="2 3">
    <name type="scientific">Angiostrongylus cantonensis</name>
    <name type="common">Rat lungworm</name>
    <dbReference type="NCBI Taxonomy" id="6313"/>
    <lineage>
        <taxon>Eukaryota</taxon>
        <taxon>Metazoa</taxon>
        <taxon>Ecdysozoa</taxon>
        <taxon>Nematoda</taxon>
        <taxon>Chromadorea</taxon>
        <taxon>Rhabditida</taxon>
        <taxon>Rhabditina</taxon>
        <taxon>Rhabditomorpha</taxon>
        <taxon>Strongyloidea</taxon>
        <taxon>Metastrongylidae</taxon>
        <taxon>Angiostrongylus</taxon>
    </lineage>
</organism>
<dbReference type="Proteomes" id="UP000035642">
    <property type="component" value="Unassembled WGS sequence"/>
</dbReference>
<dbReference type="InterPro" id="IPR029063">
    <property type="entry name" value="SAM-dependent_MTases_sf"/>
</dbReference>
<reference evidence="3" key="2">
    <citation type="submission" date="2017-02" db="UniProtKB">
        <authorList>
            <consortium name="WormBaseParasite"/>
        </authorList>
    </citation>
    <scope>IDENTIFICATION</scope>
</reference>
<dbReference type="STRING" id="6313.A0A0K0DCR7"/>
<evidence type="ECO:0000259" key="1">
    <source>
        <dbReference type="PROSITE" id="PS51684"/>
    </source>
</evidence>
<sequence length="125" mass="14485">MNLPGYAINFLPSLKGLLSKHVTSELSLAFPVKVYCYLFVKADEDMPMDWYVKRACEMVRVFLNEEEASIELVHHVRTVSSRKEMFCVQMDLSLDFLLNNESSPELKRNADEETDLVLLKRPKLD</sequence>
<reference evidence="2" key="1">
    <citation type="submission" date="2012-09" db="EMBL/GenBank/DDBJ databases">
        <authorList>
            <person name="Martin A.A."/>
        </authorList>
    </citation>
    <scope>NUCLEOTIDE SEQUENCE</scope>
</reference>
<protein>
    <submittedName>
        <fullName evidence="3">tRNA wybutosine-synthesizing protein 2 homolog</fullName>
    </submittedName>
</protein>
<evidence type="ECO:0000313" key="3">
    <source>
        <dbReference type="WBParaSite" id="ACAC_0000840501-mRNA-1"/>
    </source>
</evidence>
<feature type="domain" description="SAM-dependent methyltransferase TRM5/TYW2-type" evidence="1">
    <location>
        <begin position="1"/>
        <end position="94"/>
    </location>
</feature>